<dbReference type="AlphaFoldDB" id="A0A0C9Z239"/>
<dbReference type="EMBL" id="KN833956">
    <property type="protein sequence ID" value="KIK14078.1"/>
    <property type="molecule type" value="Genomic_DNA"/>
</dbReference>
<dbReference type="GO" id="GO:0004518">
    <property type="term" value="F:nuclease activity"/>
    <property type="evidence" value="ECO:0007669"/>
    <property type="project" value="UniProtKB-KW"/>
</dbReference>
<gene>
    <name evidence="10" type="ORF">PISMIDRAFT_17539</name>
</gene>
<dbReference type="InterPro" id="IPR045249">
    <property type="entry name" value="HARBI1-like"/>
</dbReference>
<evidence type="ECO:0000259" key="9">
    <source>
        <dbReference type="Pfam" id="PF13359"/>
    </source>
</evidence>
<comment type="cofactor">
    <cofactor evidence="1">
        <name>a divalent metal cation</name>
        <dbReference type="ChEBI" id="CHEBI:60240"/>
    </cofactor>
</comment>
<sequence length="175" mass="19961">MADVTIYHNARMSDLKIPNGKYYLANAGFPNCPQLLVPYHGQQYHLAEWGCAQMCPANSLELYNLCHTSAHNVVECIISVLKRRFRILTVPPEYSMRVQAHMPPALACIHNIIRTWDPVDLEDPEENPESQDMGMSGSVADGVPTNADHDWMSVKRDRITECMWASYITEWARRV</sequence>
<feature type="domain" description="DDE Tnp4" evidence="9">
    <location>
        <begin position="3"/>
        <end position="111"/>
    </location>
</feature>
<dbReference type="GO" id="GO:0016787">
    <property type="term" value="F:hydrolase activity"/>
    <property type="evidence" value="ECO:0007669"/>
    <property type="project" value="UniProtKB-KW"/>
</dbReference>
<dbReference type="Pfam" id="PF13359">
    <property type="entry name" value="DDE_Tnp_4"/>
    <property type="match status" value="1"/>
</dbReference>
<keyword evidence="4" id="KW-0540">Nuclease</keyword>
<keyword evidence="5" id="KW-0479">Metal-binding</keyword>
<dbReference type="GO" id="GO:0046872">
    <property type="term" value="F:metal ion binding"/>
    <property type="evidence" value="ECO:0007669"/>
    <property type="project" value="UniProtKB-KW"/>
</dbReference>
<name>A0A0C9Z239_9AGAM</name>
<organism evidence="10 11">
    <name type="scientific">Pisolithus microcarpus 441</name>
    <dbReference type="NCBI Taxonomy" id="765257"/>
    <lineage>
        <taxon>Eukaryota</taxon>
        <taxon>Fungi</taxon>
        <taxon>Dikarya</taxon>
        <taxon>Basidiomycota</taxon>
        <taxon>Agaricomycotina</taxon>
        <taxon>Agaricomycetes</taxon>
        <taxon>Agaricomycetidae</taxon>
        <taxon>Boletales</taxon>
        <taxon>Sclerodermatineae</taxon>
        <taxon>Pisolithaceae</taxon>
        <taxon>Pisolithus</taxon>
    </lineage>
</organism>
<dbReference type="STRING" id="765257.A0A0C9Z239"/>
<reference evidence="11" key="2">
    <citation type="submission" date="2015-01" db="EMBL/GenBank/DDBJ databases">
        <title>Evolutionary Origins and Diversification of the Mycorrhizal Mutualists.</title>
        <authorList>
            <consortium name="DOE Joint Genome Institute"/>
            <consortium name="Mycorrhizal Genomics Consortium"/>
            <person name="Kohler A."/>
            <person name="Kuo A."/>
            <person name="Nagy L.G."/>
            <person name="Floudas D."/>
            <person name="Copeland A."/>
            <person name="Barry K.W."/>
            <person name="Cichocki N."/>
            <person name="Veneault-Fourrey C."/>
            <person name="LaButti K."/>
            <person name="Lindquist E.A."/>
            <person name="Lipzen A."/>
            <person name="Lundell T."/>
            <person name="Morin E."/>
            <person name="Murat C."/>
            <person name="Riley R."/>
            <person name="Ohm R."/>
            <person name="Sun H."/>
            <person name="Tunlid A."/>
            <person name="Henrissat B."/>
            <person name="Grigoriev I.V."/>
            <person name="Hibbett D.S."/>
            <person name="Martin F."/>
        </authorList>
    </citation>
    <scope>NUCLEOTIDE SEQUENCE [LARGE SCALE GENOMIC DNA]</scope>
    <source>
        <strain evidence="11">441</strain>
    </source>
</reference>
<dbReference type="PANTHER" id="PTHR22930:SF85">
    <property type="entry name" value="GH03217P-RELATED"/>
    <property type="match status" value="1"/>
</dbReference>
<evidence type="ECO:0000256" key="2">
    <source>
        <dbReference type="ARBA" id="ARBA00004123"/>
    </source>
</evidence>
<dbReference type="HOGENOM" id="CLU_040082_4_0_1"/>
<evidence type="ECO:0000313" key="10">
    <source>
        <dbReference type="EMBL" id="KIK14078.1"/>
    </source>
</evidence>
<protein>
    <recommendedName>
        <fullName evidence="9">DDE Tnp4 domain-containing protein</fullName>
    </recommendedName>
</protein>
<feature type="compositionally biased region" description="Acidic residues" evidence="8">
    <location>
        <begin position="120"/>
        <end position="129"/>
    </location>
</feature>
<dbReference type="OrthoDB" id="1681765at2759"/>
<dbReference type="PANTHER" id="PTHR22930">
    <property type="match status" value="1"/>
</dbReference>
<evidence type="ECO:0000256" key="7">
    <source>
        <dbReference type="ARBA" id="ARBA00023242"/>
    </source>
</evidence>
<comment type="similarity">
    <text evidence="3">Belongs to the HARBI1 family.</text>
</comment>
<evidence type="ECO:0000256" key="3">
    <source>
        <dbReference type="ARBA" id="ARBA00006958"/>
    </source>
</evidence>
<reference evidence="10 11" key="1">
    <citation type="submission" date="2014-04" db="EMBL/GenBank/DDBJ databases">
        <authorList>
            <consortium name="DOE Joint Genome Institute"/>
            <person name="Kuo A."/>
            <person name="Kohler A."/>
            <person name="Costa M.D."/>
            <person name="Nagy L.G."/>
            <person name="Floudas D."/>
            <person name="Copeland A."/>
            <person name="Barry K.W."/>
            <person name="Cichocki N."/>
            <person name="Veneault-Fourrey C."/>
            <person name="LaButti K."/>
            <person name="Lindquist E.A."/>
            <person name="Lipzen A."/>
            <person name="Lundell T."/>
            <person name="Morin E."/>
            <person name="Murat C."/>
            <person name="Sun H."/>
            <person name="Tunlid A."/>
            <person name="Henrissat B."/>
            <person name="Grigoriev I.V."/>
            <person name="Hibbett D.S."/>
            <person name="Martin F."/>
            <person name="Nordberg H.P."/>
            <person name="Cantor M.N."/>
            <person name="Hua S.X."/>
        </authorList>
    </citation>
    <scope>NUCLEOTIDE SEQUENCE [LARGE SCALE GENOMIC DNA]</scope>
    <source>
        <strain evidence="10 11">441</strain>
    </source>
</reference>
<feature type="region of interest" description="Disordered" evidence="8">
    <location>
        <begin position="120"/>
        <end position="139"/>
    </location>
</feature>
<evidence type="ECO:0000313" key="11">
    <source>
        <dbReference type="Proteomes" id="UP000054018"/>
    </source>
</evidence>
<accession>A0A0C9Z239</accession>
<dbReference type="GO" id="GO:0005634">
    <property type="term" value="C:nucleus"/>
    <property type="evidence" value="ECO:0007669"/>
    <property type="project" value="UniProtKB-SubCell"/>
</dbReference>
<evidence type="ECO:0000256" key="8">
    <source>
        <dbReference type="SAM" id="MobiDB-lite"/>
    </source>
</evidence>
<dbReference type="InterPro" id="IPR027806">
    <property type="entry name" value="HARBI1_dom"/>
</dbReference>
<keyword evidence="7" id="KW-0539">Nucleus</keyword>
<evidence type="ECO:0000256" key="6">
    <source>
        <dbReference type="ARBA" id="ARBA00022801"/>
    </source>
</evidence>
<proteinExistence type="inferred from homology"/>
<evidence type="ECO:0000256" key="4">
    <source>
        <dbReference type="ARBA" id="ARBA00022722"/>
    </source>
</evidence>
<evidence type="ECO:0000256" key="1">
    <source>
        <dbReference type="ARBA" id="ARBA00001968"/>
    </source>
</evidence>
<evidence type="ECO:0000256" key="5">
    <source>
        <dbReference type="ARBA" id="ARBA00022723"/>
    </source>
</evidence>
<dbReference type="Proteomes" id="UP000054018">
    <property type="component" value="Unassembled WGS sequence"/>
</dbReference>
<keyword evidence="11" id="KW-1185">Reference proteome</keyword>
<comment type="subcellular location">
    <subcellularLocation>
        <location evidence="2">Nucleus</location>
    </subcellularLocation>
</comment>
<keyword evidence="6" id="KW-0378">Hydrolase</keyword>